<evidence type="ECO:0000259" key="5">
    <source>
        <dbReference type="Pfam" id="PF00135"/>
    </source>
</evidence>
<dbReference type="GO" id="GO:0005615">
    <property type="term" value="C:extracellular space"/>
    <property type="evidence" value="ECO:0007669"/>
    <property type="project" value="TreeGrafter"/>
</dbReference>
<dbReference type="SUPFAM" id="SSF53474">
    <property type="entry name" value="alpha/beta-Hydrolases"/>
    <property type="match status" value="1"/>
</dbReference>
<feature type="non-terminal residue" evidence="6">
    <location>
        <position position="283"/>
    </location>
</feature>
<dbReference type="AlphaFoldDB" id="A0A7R9MME8"/>
<dbReference type="Pfam" id="PF00135">
    <property type="entry name" value="COesterase"/>
    <property type="match status" value="2"/>
</dbReference>
<name>A0A7R9MME8_9ACAR</name>
<evidence type="ECO:0000256" key="1">
    <source>
        <dbReference type="ARBA" id="ARBA00005964"/>
    </source>
</evidence>
<dbReference type="GO" id="GO:0003990">
    <property type="term" value="F:acetylcholinesterase activity"/>
    <property type="evidence" value="ECO:0007669"/>
    <property type="project" value="TreeGrafter"/>
</dbReference>
<comment type="similarity">
    <text evidence="1">Belongs to the type-B carboxylesterase/lipase family.</text>
</comment>
<dbReference type="OrthoDB" id="6525427at2759"/>
<evidence type="ECO:0000313" key="6">
    <source>
        <dbReference type="EMBL" id="CAD7663002.1"/>
    </source>
</evidence>
<keyword evidence="4" id="KW-0325">Glycoprotein</keyword>
<dbReference type="GO" id="GO:0005886">
    <property type="term" value="C:plasma membrane"/>
    <property type="evidence" value="ECO:0007669"/>
    <property type="project" value="TreeGrafter"/>
</dbReference>
<feature type="domain" description="Carboxylesterase type B" evidence="5">
    <location>
        <begin position="1"/>
        <end position="149"/>
    </location>
</feature>
<accession>A0A7R9MME8</accession>
<proteinExistence type="inferred from homology"/>
<sequence>AGSWSVSAHIVSPLSKGLFKRAIMESGAHMYNKDRDVISKPEALANAQKVAEQLKCNTTEQWIQCLRGVDAKEFLKTESFPTFPVEGTEFLPISEQKAFEAKKFNSDEASGMLNQMFPDVHNLTVEEFKFLVSTINQMYHGLDAENVTQFYFKNIDPKDPGASVRAFEVKNVYSYELTFESQFMTNATGCPPGMVCHSADIPFVFGRPFINPDLFSHEETVFSRDIMKMWTNFAKTGKPDDIWPQLLVRNEISVRDLNPRNMSRVLDNPFHTTCDGFWKDYYL</sequence>
<dbReference type="GO" id="GO:0006581">
    <property type="term" value="P:acetylcholine catabolic process"/>
    <property type="evidence" value="ECO:0007669"/>
    <property type="project" value="TreeGrafter"/>
</dbReference>
<evidence type="ECO:0000256" key="3">
    <source>
        <dbReference type="ARBA" id="ARBA00022801"/>
    </source>
</evidence>
<dbReference type="PANTHER" id="PTHR43918">
    <property type="entry name" value="ACETYLCHOLINESTERASE"/>
    <property type="match status" value="1"/>
</dbReference>
<evidence type="ECO:0000256" key="4">
    <source>
        <dbReference type="ARBA" id="ARBA00023180"/>
    </source>
</evidence>
<dbReference type="Proteomes" id="UP000728032">
    <property type="component" value="Unassembled WGS sequence"/>
</dbReference>
<gene>
    <name evidence="6" type="ORF">ONB1V03_LOCUS19562</name>
</gene>
<dbReference type="Gene3D" id="3.40.50.1820">
    <property type="entry name" value="alpha/beta hydrolase"/>
    <property type="match status" value="1"/>
</dbReference>
<keyword evidence="3" id="KW-0378">Hydrolase</keyword>
<keyword evidence="2" id="KW-0719">Serine esterase</keyword>
<dbReference type="EMBL" id="CAJPVJ010030306">
    <property type="protein sequence ID" value="CAG2180139.1"/>
    <property type="molecule type" value="Genomic_DNA"/>
</dbReference>
<keyword evidence="7" id="KW-1185">Reference proteome</keyword>
<reference evidence="6" key="1">
    <citation type="submission" date="2020-11" db="EMBL/GenBank/DDBJ databases">
        <authorList>
            <person name="Tran Van P."/>
        </authorList>
    </citation>
    <scope>NUCLEOTIDE SEQUENCE</scope>
</reference>
<feature type="domain" description="Carboxylesterase type B" evidence="5">
    <location>
        <begin position="170"/>
        <end position="257"/>
    </location>
</feature>
<dbReference type="InterPro" id="IPR002018">
    <property type="entry name" value="CarbesteraseB"/>
</dbReference>
<dbReference type="EMBL" id="OC945131">
    <property type="protein sequence ID" value="CAD7663002.1"/>
    <property type="molecule type" value="Genomic_DNA"/>
</dbReference>
<protein>
    <recommendedName>
        <fullName evidence="5">Carboxylesterase type B domain-containing protein</fullName>
    </recommendedName>
</protein>
<organism evidence="6">
    <name type="scientific">Oppiella nova</name>
    <dbReference type="NCBI Taxonomy" id="334625"/>
    <lineage>
        <taxon>Eukaryota</taxon>
        <taxon>Metazoa</taxon>
        <taxon>Ecdysozoa</taxon>
        <taxon>Arthropoda</taxon>
        <taxon>Chelicerata</taxon>
        <taxon>Arachnida</taxon>
        <taxon>Acari</taxon>
        <taxon>Acariformes</taxon>
        <taxon>Sarcoptiformes</taxon>
        <taxon>Oribatida</taxon>
        <taxon>Brachypylina</taxon>
        <taxon>Oppioidea</taxon>
        <taxon>Oppiidae</taxon>
        <taxon>Oppiella</taxon>
    </lineage>
</organism>
<dbReference type="InterPro" id="IPR029058">
    <property type="entry name" value="AB_hydrolase_fold"/>
</dbReference>
<evidence type="ECO:0000256" key="2">
    <source>
        <dbReference type="ARBA" id="ARBA00022487"/>
    </source>
</evidence>
<dbReference type="PANTHER" id="PTHR43918:SF4">
    <property type="entry name" value="CARBOXYLIC ESTER HYDROLASE"/>
    <property type="match status" value="1"/>
</dbReference>
<dbReference type="InterPro" id="IPR050654">
    <property type="entry name" value="AChE-related_enzymes"/>
</dbReference>
<dbReference type="GO" id="GO:0019695">
    <property type="term" value="P:choline metabolic process"/>
    <property type="evidence" value="ECO:0007669"/>
    <property type="project" value="TreeGrafter"/>
</dbReference>
<evidence type="ECO:0000313" key="7">
    <source>
        <dbReference type="Proteomes" id="UP000728032"/>
    </source>
</evidence>